<dbReference type="EMBL" id="PVTL01000003">
    <property type="protein sequence ID" value="PRY68879.1"/>
    <property type="molecule type" value="Genomic_DNA"/>
</dbReference>
<evidence type="ECO:0000259" key="3">
    <source>
        <dbReference type="Pfam" id="PF03816"/>
    </source>
</evidence>
<feature type="transmembrane region" description="Helical" evidence="2">
    <location>
        <begin position="22"/>
        <end position="40"/>
    </location>
</feature>
<dbReference type="PANTHER" id="PTHR33392">
    <property type="entry name" value="POLYISOPRENYL-TEICHOIC ACID--PEPTIDOGLYCAN TEICHOIC ACID TRANSFERASE TAGU"/>
    <property type="match status" value="1"/>
</dbReference>
<evidence type="ECO:0000256" key="1">
    <source>
        <dbReference type="ARBA" id="ARBA00006068"/>
    </source>
</evidence>
<accession>A0A2T0VFA2</accession>
<name>A0A2T0VFA2_9MICO</name>
<dbReference type="RefSeq" id="WP_106211593.1">
    <property type="nucleotide sequence ID" value="NZ_PVTL01000003.1"/>
</dbReference>
<protein>
    <submittedName>
        <fullName evidence="4">LytR family transcriptional attenuator</fullName>
    </submittedName>
</protein>
<sequence>MSVSRPVRYPDVSSQGTMTKRAWWLVVLNLLIPGSAQLLAGNRGLGRFGVRLTFVLWALSIIAIVVYLFFPRVVYGVATNVVALTVLQIALVIYAVLWVVLTVDTLRLSRLVRTGPRARPIIAAFAVAALVCTAGAAGYGAMVTGVTRSTITELFASGDYEEPVDGQYNILLLGGDAGPDRTGMRPDSISVVSVNADSGAATMIGIPRNFERAIFSEGSPLWGPFPDGYDCGDDCLINYLYTYGEEHPELYPNAVAEGSTPGIEATRDAVAGVTGLTLQYSVVIDMQGFAELVDSLGGVTIDVPREINIAAIEATEPLFTLQPGEQHMDGGTALWYARSRYETTDYDRMERQRQVQQAIITQFQPSNVLTKFQGIAEAGVQVVSTDVPGAMVPTLMDLATKARGLPITTLELVPEVVETVYPDFDVIHALVASTIASSIPPE</sequence>
<dbReference type="PANTHER" id="PTHR33392:SF6">
    <property type="entry name" value="POLYISOPRENYL-TEICHOIC ACID--PEPTIDOGLYCAN TEICHOIC ACID TRANSFERASE TAGU"/>
    <property type="match status" value="1"/>
</dbReference>
<gene>
    <name evidence="4" type="ORF">B0I08_10384</name>
</gene>
<comment type="caution">
    <text evidence="4">The sequence shown here is derived from an EMBL/GenBank/DDBJ whole genome shotgun (WGS) entry which is preliminary data.</text>
</comment>
<dbReference type="InterPro" id="IPR050922">
    <property type="entry name" value="LytR/CpsA/Psr_CW_biosynth"/>
</dbReference>
<evidence type="ECO:0000313" key="5">
    <source>
        <dbReference type="Proteomes" id="UP000237983"/>
    </source>
</evidence>
<feature type="transmembrane region" description="Helical" evidence="2">
    <location>
        <begin position="82"/>
        <end position="101"/>
    </location>
</feature>
<reference evidence="4 5" key="1">
    <citation type="submission" date="2018-03" db="EMBL/GenBank/DDBJ databases">
        <title>Genomic Encyclopedia of Type Strains, Phase III (KMG-III): the genomes of soil and plant-associated and newly described type strains.</title>
        <authorList>
            <person name="Whitman W."/>
        </authorList>
    </citation>
    <scope>NUCLEOTIDE SEQUENCE [LARGE SCALE GENOMIC DNA]</scope>
    <source>
        <strain evidence="4 5">CGMCC 1.12484</strain>
    </source>
</reference>
<comment type="similarity">
    <text evidence="1">Belongs to the LytR/CpsA/Psr (LCP) family.</text>
</comment>
<keyword evidence="2" id="KW-0472">Membrane</keyword>
<feature type="transmembrane region" description="Helical" evidence="2">
    <location>
        <begin position="121"/>
        <end position="142"/>
    </location>
</feature>
<dbReference type="NCBIfam" id="TIGR00350">
    <property type="entry name" value="lytR_cpsA_psr"/>
    <property type="match status" value="1"/>
</dbReference>
<keyword evidence="5" id="KW-1185">Reference proteome</keyword>
<evidence type="ECO:0000256" key="2">
    <source>
        <dbReference type="SAM" id="Phobius"/>
    </source>
</evidence>
<feature type="domain" description="Cell envelope-related transcriptional attenuator" evidence="3">
    <location>
        <begin position="185"/>
        <end position="363"/>
    </location>
</feature>
<dbReference type="Pfam" id="PF03816">
    <property type="entry name" value="LytR_cpsA_psr"/>
    <property type="match status" value="1"/>
</dbReference>
<dbReference type="Gene3D" id="3.40.630.190">
    <property type="entry name" value="LCP protein"/>
    <property type="match status" value="1"/>
</dbReference>
<dbReference type="AlphaFoldDB" id="A0A2T0VFA2"/>
<organism evidence="4 5">
    <name type="scientific">Glaciihabitans tibetensis</name>
    <dbReference type="NCBI Taxonomy" id="1266600"/>
    <lineage>
        <taxon>Bacteria</taxon>
        <taxon>Bacillati</taxon>
        <taxon>Actinomycetota</taxon>
        <taxon>Actinomycetes</taxon>
        <taxon>Micrococcales</taxon>
        <taxon>Microbacteriaceae</taxon>
        <taxon>Glaciihabitans</taxon>
    </lineage>
</organism>
<proteinExistence type="inferred from homology"/>
<keyword evidence="2" id="KW-1133">Transmembrane helix</keyword>
<dbReference type="InterPro" id="IPR004474">
    <property type="entry name" value="LytR_CpsA_psr"/>
</dbReference>
<evidence type="ECO:0000313" key="4">
    <source>
        <dbReference type="EMBL" id="PRY68879.1"/>
    </source>
</evidence>
<dbReference type="OrthoDB" id="3573673at2"/>
<dbReference type="Proteomes" id="UP000237983">
    <property type="component" value="Unassembled WGS sequence"/>
</dbReference>
<keyword evidence="2" id="KW-0812">Transmembrane</keyword>
<feature type="transmembrane region" description="Helical" evidence="2">
    <location>
        <begin position="52"/>
        <end position="70"/>
    </location>
</feature>